<dbReference type="Pfam" id="PF12697">
    <property type="entry name" value="Abhydrolase_6"/>
    <property type="match status" value="1"/>
</dbReference>
<name>A0A4R0KRN5_9ACTN</name>
<evidence type="ECO:0000313" key="3">
    <source>
        <dbReference type="Proteomes" id="UP000291144"/>
    </source>
</evidence>
<dbReference type="PANTHER" id="PTHR43798">
    <property type="entry name" value="MONOACYLGLYCEROL LIPASE"/>
    <property type="match status" value="1"/>
</dbReference>
<protein>
    <submittedName>
        <fullName evidence="2">Alpha/beta hydrolase</fullName>
    </submittedName>
</protein>
<dbReference type="GO" id="GO:0016787">
    <property type="term" value="F:hydrolase activity"/>
    <property type="evidence" value="ECO:0007669"/>
    <property type="project" value="UniProtKB-KW"/>
</dbReference>
<organism evidence="2 3">
    <name type="scientific">Kribbella pittospori</name>
    <dbReference type="NCBI Taxonomy" id="722689"/>
    <lineage>
        <taxon>Bacteria</taxon>
        <taxon>Bacillati</taxon>
        <taxon>Actinomycetota</taxon>
        <taxon>Actinomycetes</taxon>
        <taxon>Propionibacteriales</taxon>
        <taxon>Kribbellaceae</taxon>
        <taxon>Kribbella</taxon>
    </lineage>
</organism>
<dbReference type="Proteomes" id="UP000291144">
    <property type="component" value="Unassembled WGS sequence"/>
</dbReference>
<reference evidence="2 3" key="1">
    <citation type="submission" date="2019-02" db="EMBL/GenBank/DDBJ databases">
        <title>Kribbella capetownensis sp. nov. and Kribbella speibonae sp. nov., isolated from soil.</title>
        <authorList>
            <person name="Curtis S.M."/>
            <person name="Norton I."/>
            <person name="Everest G.J."/>
            <person name="Meyers P.R."/>
        </authorList>
    </citation>
    <scope>NUCLEOTIDE SEQUENCE [LARGE SCALE GENOMIC DNA]</scope>
    <source>
        <strain evidence="2 3">NRRL B-24813</strain>
    </source>
</reference>
<accession>A0A4R0KRN5</accession>
<dbReference type="InterPro" id="IPR050266">
    <property type="entry name" value="AB_hydrolase_sf"/>
</dbReference>
<dbReference type="AlphaFoldDB" id="A0A4R0KRN5"/>
<dbReference type="OrthoDB" id="7185741at2"/>
<dbReference type="Gene3D" id="3.40.50.1820">
    <property type="entry name" value="alpha/beta hydrolase"/>
    <property type="match status" value="1"/>
</dbReference>
<dbReference type="SUPFAM" id="SSF53474">
    <property type="entry name" value="alpha/beta-Hydrolases"/>
    <property type="match status" value="1"/>
</dbReference>
<keyword evidence="3" id="KW-1185">Reference proteome</keyword>
<feature type="domain" description="AB hydrolase-1" evidence="1">
    <location>
        <begin position="54"/>
        <end position="293"/>
    </location>
</feature>
<gene>
    <name evidence="2" type="ORF">E0H73_15320</name>
</gene>
<dbReference type="InterPro" id="IPR029058">
    <property type="entry name" value="AB_hydrolase_fold"/>
</dbReference>
<keyword evidence="2" id="KW-0378">Hydrolase</keyword>
<comment type="caution">
    <text evidence="2">The sequence shown here is derived from an EMBL/GenBank/DDBJ whole genome shotgun (WGS) entry which is preliminary data.</text>
</comment>
<sequence length="299" mass="32219">MGTSYAPSDKVAAAFAPLVDGRCERRELDRGGRVLRWLEAGAGPTVLFEAGAMSPAAGFAAVFKALAPDYRVIFYDRAGYGVSEPAPLSLELQLGDLLAVLGAVGPCVVVGHSWGGLLAQLATWERPELVAGLVLLDPSHEVFWSELLSGDNRHPSRTAPASEDSRAADVLKFGRELAADVARSVGGDERLQRLLIEACLSYLETDEQLFTYLDEFPMILDHVDDLAARRAQGVWPELPVVVLTATKGRPADSTEQVTTVLDQLVATVNGRHTIVPDSGHYMHLDRPDLVVRAVRDVGA</sequence>
<proteinExistence type="predicted"/>
<dbReference type="InterPro" id="IPR000073">
    <property type="entry name" value="AB_hydrolase_1"/>
</dbReference>
<evidence type="ECO:0000259" key="1">
    <source>
        <dbReference type="Pfam" id="PF12697"/>
    </source>
</evidence>
<dbReference type="RefSeq" id="WP_131355726.1">
    <property type="nucleotide sequence ID" value="NZ_SJKB01000004.1"/>
</dbReference>
<evidence type="ECO:0000313" key="2">
    <source>
        <dbReference type="EMBL" id="TCC62084.1"/>
    </source>
</evidence>
<dbReference type="EMBL" id="SJKB01000004">
    <property type="protein sequence ID" value="TCC62084.1"/>
    <property type="molecule type" value="Genomic_DNA"/>
</dbReference>